<accession>A0ABS2EAB4</accession>
<evidence type="ECO:0000313" key="3">
    <source>
        <dbReference type="EMBL" id="MBM6738537.1"/>
    </source>
</evidence>
<protein>
    <submittedName>
        <fullName evidence="3">Capsular polysaccharide biosynthesis protein CapF</fullName>
    </submittedName>
</protein>
<dbReference type="Pfam" id="PF01370">
    <property type="entry name" value="Epimerase"/>
    <property type="match status" value="1"/>
</dbReference>
<gene>
    <name evidence="3" type="ORF">H7U36_10575</name>
</gene>
<organism evidence="3 4">
    <name type="scientific">Faecalicatena fissicatena</name>
    <dbReference type="NCBI Taxonomy" id="290055"/>
    <lineage>
        <taxon>Bacteria</taxon>
        <taxon>Bacillati</taxon>
        <taxon>Bacillota</taxon>
        <taxon>Clostridia</taxon>
        <taxon>Lachnospirales</taxon>
        <taxon>Lachnospiraceae</taxon>
        <taxon>Faecalicatena</taxon>
    </lineage>
</organism>
<sequence length="398" mass="44758">MNILITGAKGFVGRNLTASLESIRDGKDRVHRIEGLEDPSELTIYTYDIDSTPEELDTYCKDADFVFNLAGVNRPKNQEDFMKGNFGFASTLLDTLKRHGNKAPVMLSSSIQASLTGRFAGSEYGKSKLAGEELFQAYSKETGAKVLIYRFPNLFGKWCRPNYNSAVATFSSNIANGLPIQVNDRSTELELLYIDDLVEEMLLALSGKEHRDEKGYCYCPVTFRKTLGEIVDLLYSFQESRSDLSVPDMSDGFTKRLYANYLSYLPLDGFSYKLKMNRDVRGSFTEILRTADRGQVSVNISRPGITKGQHWHHTKNEKFVVVSGRGLIQLRKIGVDENGNPYPVVDYEVSGEEITVVEMIPGYTHNIINLSDTEDLVTLMWANEPFDPEHPDTFAEPV</sequence>
<dbReference type="Gene3D" id="3.40.50.720">
    <property type="entry name" value="NAD(P)-binding Rossmann-like Domain"/>
    <property type="match status" value="1"/>
</dbReference>
<dbReference type="PANTHER" id="PTHR43245:SF55">
    <property type="entry name" value="NAD(P)-BINDING DOMAIN-CONTAINING PROTEIN"/>
    <property type="match status" value="1"/>
</dbReference>
<dbReference type="Gene3D" id="2.60.120.10">
    <property type="entry name" value="Jelly Rolls"/>
    <property type="match status" value="1"/>
</dbReference>
<dbReference type="EMBL" id="JACLYY010000010">
    <property type="protein sequence ID" value="MBM6738537.1"/>
    <property type="molecule type" value="Genomic_DNA"/>
</dbReference>
<evidence type="ECO:0000313" key="4">
    <source>
        <dbReference type="Proteomes" id="UP000716906"/>
    </source>
</evidence>
<dbReference type="InterPro" id="IPR036291">
    <property type="entry name" value="NAD(P)-bd_dom_sf"/>
</dbReference>
<dbReference type="CDD" id="cd05261">
    <property type="entry name" value="CAPF_like_SDR_e"/>
    <property type="match status" value="1"/>
</dbReference>
<evidence type="ECO:0000259" key="1">
    <source>
        <dbReference type="Pfam" id="PF01370"/>
    </source>
</evidence>
<dbReference type="Pfam" id="PF14667">
    <property type="entry name" value="Polysacc_synt_C"/>
    <property type="match status" value="1"/>
</dbReference>
<feature type="domain" description="NAD-dependent epimerase/dehydratase" evidence="1">
    <location>
        <begin position="3"/>
        <end position="208"/>
    </location>
</feature>
<dbReference type="Proteomes" id="UP000716906">
    <property type="component" value="Unassembled WGS sequence"/>
</dbReference>
<dbReference type="InterPro" id="IPR014710">
    <property type="entry name" value="RmlC-like_jellyroll"/>
</dbReference>
<evidence type="ECO:0000259" key="2">
    <source>
        <dbReference type="Pfam" id="PF14667"/>
    </source>
</evidence>
<dbReference type="PANTHER" id="PTHR43245">
    <property type="entry name" value="BIFUNCTIONAL POLYMYXIN RESISTANCE PROTEIN ARNA"/>
    <property type="match status" value="1"/>
</dbReference>
<dbReference type="InterPro" id="IPR029303">
    <property type="entry name" value="CapF_C"/>
</dbReference>
<dbReference type="SUPFAM" id="SSF51182">
    <property type="entry name" value="RmlC-like cupins"/>
    <property type="match status" value="1"/>
</dbReference>
<dbReference type="InterPro" id="IPR001509">
    <property type="entry name" value="Epimerase_deHydtase"/>
</dbReference>
<comment type="caution">
    <text evidence="3">The sequence shown here is derived from an EMBL/GenBank/DDBJ whole genome shotgun (WGS) entry which is preliminary data.</text>
</comment>
<feature type="domain" description="Capsular polysaccharide assembling protein CapF C-terminal" evidence="2">
    <location>
        <begin position="278"/>
        <end position="394"/>
    </location>
</feature>
<dbReference type="InterPro" id="IPR050177">
    <property type="entry name" value="Lipid_A_modif_metabolic_enz"/>
</dbReference>
<reference evidence="3 4" key="1">
    <citation type="journal article" date="2021" name="Sci. Rep.">
        <title>The distribution of antibiotic resistance genes in chicken gut microbiota commensals.</title>
        <authorList>
            <person name="Juricova H."/>
            <person name="Matiasovicova J."/>
            <person name="Kubasova T."/>
            <person name="Cejkova D."/>
            <person name="Rychlik I."/>
        </authorList>
    </citation>
    <scope>NUCLEOTIDE SEQUENCE [LARGE SCALE GENOMIC DNA]</scope>
    <source>
        <strain evidence="3 4">An773</strain>
    </source>
</reference>
<dbReference type="InterPro" id="IPR011051">
    <property type="entry name" value="RmlC_Cupin_sf"/>
</dbReference>
<keyword evidence="4" id="KW-1185">Reference proteome</keyword>
<proteinExistence type="predicted"/>
<name>A0ABS2EAB4_9FIRM</name>
<dbReference type="RefSeq" id="WP_205156110.1">
    <property type="nucleotide sequence ID" value="NZ_JACLYY010000010.1"/>
</dbReference>
<dbReference type="SUPFAM" id="SSF51735">
    <property type="entry name" value="NAD(P)-binding Rossmann-fold domains"/>
    <property type="match status" value="1"/>
</dbReference>
<dbReference type="CDD" id="cd07007">
    <property type="entry name" value="cupin_CapF-like_C"/>
    <property type="match status" value="1"/>
</dbReference>